<dbReference type="PANTHER" id="PTHR30545">
    <property type="entry name" value="SUGAR FERMENTATION STIMULATION PROTEIN A"/>
    <property type="match status" value="1"/>
</dbReference>
<evidence type="ECO:0000256" key="1">
    <source>
        <dbReference type="HAMAP-Rule" id="MF_00095"/>
    </source>
</evidence>
<keyword evidence="5" id="KW-1185">Reference proteome</keyword>
<protein>
    <recommendedName>
        <fullName evidence="1">Sugar fermentation stimulation protein homolog</fullName>
    </recommendedName>
</protein>
<accession>A0A1W2CAU0</accession>
<dbReference type="OrthoDB" id="9802365at2"/>
<gene>
    <name evidence="1" type="primary">sfsA</name>
    <name evidence="4" type="ORF">SAMN02745168_2688</name>
</gene>
<dbReference type="Gene3D" id="2.40.50.580">
    <property type="match status" value="1"/>
</dbReference>
<dbReference type="InterPro" id="IPR005224">
    <property type="entry name" value="SfsA"/>
</dbReference>
<dbReference type="EMBL" id="FWXW01000008">
    <property type="protein sequence ID" value="SMC81982.1"/>
    <property type="molecule type" value="Genomic_DNA"/>
</dbReference>
<evidence type="ECO:0000259" key="3">
    <source>
        <dbReference type="Pfam" id="PF17746"/>
    </source>
</evidence>
<dbReference type="Pfam" id="PF17746">
    <property type="entry name" value="SfsA_N"/>
    <property type="match status" value="1"/>
</dbReference>
<dbReference type="Gene3D" id="3.40.1350.60">
    <property type="match status" value="1"/>
</dbReference>
<dbReference type="PANTHER" id="PTHR30545:SF2">
    <property type="entry name" value="SUGAR FERMENTATION STIMULATION PROTEIN A"/>
    <property type="match status" value="1"/>
</dbReference>
<evidence type="ECO:0000313" key="5">
    <source>
        <dbReference type="Proteomes" id="UP000192790"/>
    </source>
</evidence>
<dbReference type="GO" id="GO:0003677">
    <property type="term" value="F:DNA binding"/>
    <property type="evidence" value="ECO:0007669"/>
    <property type="project" value="InterPro"/>
</dbReference>
<sequence length="244" mass="27752">MRYDSIRPGVFLERPNRFIARVLLDGREEVCHVKNTGRCTELLLPGTEVWLSRSEKRERKTRYDLVTVRKGNRLINIDSQAPNRLFREWISTENWLAGISKIRAETVYGASRLDFRVETESRVHLVEVKGVTLEEGGTVRFPDAPTLRGLRHVRELTRAAGEGFGAAVFFIVQMDCADRFMPNWETQPEFGFALREAQAAGVEIRALQCRVEPGEITVDRPVPVLLDRQSETEGISAGRKGAIW</sequence>
<dbReference type="CDD" id="cd22359">
    <property type="entry name" value="SfsA-like_bacterial"/>
    <property type="match status" value="1"/>
</dbReference>
<evidence type="ECO:0000259" key="2">
    <source>
        <dbReference type="Pfam" id="PF03749"/>
    </source>
</evidence>
<dbReference type="NCBIfam" id="TIGR00230">
    <property type="entry name" value="sfsA"/>
    <property type="match status" value="1"/>
</dbReference>
<dbReference type="STRING" id="1122930.SAMN02745168_2688"/>
<dbReference type="Proteomes" id="UP000192790">
    <property type="component" value="Unassembled WGS sequence"/>
</dbReference>
<dbReference type="Pfam" id="PF03749">
    <property type="entry name" value="SfsA"/>
    <property type="match status" value="1"/>
</dbReference>
<name>A0A1W2CAU0_9FIRM</name>
<dbReference type="RefSeq" id="WP_084235352.1">
    <property type="nucleotide sequence ID" value="NZ_FWXW01000008.1"/>
</dbReference>
<dbReference type="InterPro" id="IPR041465">
    <property type="entry name" value="SfsA_N"/>
</dbReference>
<evidence type="ECO:0000313" key="4">
    <source>
        <dbReference type="EMBL" id="SMC81982.1"/>
    </source>
</evidence>
<comment type="similarity">
    <text evidence="1">Belongs to the SfsA family.</text>
</comment>
<proteinExistence type="inferred from homology"/>
<dbReference type="InterPro" id="IPR040452">
    <property type="entry name" value="SfsA_C"/>
</dbReference>
<dbReference type="AlphaFoldDB" id="A0A1W2CAU0"/>
<organism evidence="4 5">
    <name type="scientific">Papillibacter cinnamivorans DSM 12816</name>
    <dbReference type="NCBI Taxonomy" id="1122930"/>
    <lineage>
        <taxon>Bacteria</taxon>
        <taxon>Bacillati</taxon>
        <taxon>Bacillota</taxon>
        <taxon>Clostridia</taxon>
        <taxon>Eubacteriales</taxon>
        <taxon>Oscillospiraceae</taxon>
        <taxon>Papillibacter</taxon>
    </lineage>
</organism>
<dbReference type="HAMAP" id="MF_00095">
    <property type="entry name" value="SfsA"/>
    <property type="match status" value="1"/>
</dbReference>
<reference evidence="4 5" key="1">
    <citation type="submission" date="2017-04" db="EMBL/GenBank/DDBJ databases">
        <authorList>
            <person name="Afonso C.L."/>
            <person name="Miller P.J."/>
            <person name="Scott M.A."/>
            <person name="Spackman E."/>
            <person name="Goraichik I."/>
            <person name="Dimitrov K.M."/>
            <person name="Suarez D.L."/>
            <person name="Swayne D.E."/>
        </authorList>
    </citation>
    <scope>NUCLEOTIDE SEQUENCE [LARGE SCALE GENOMIC DNA]</scope>
    <source>
        <strain evidence="4 5">DSM 12816</strain>
    </source>
</reference>
<feature type="domain" description="SfsA N-terminal OB" evidence="3">
    <location>
        <begin position="12"/>
        <end position="77"/>
    </location>
</feature>
<feature type="domain" description="Sugar fermentation stimulation protein C-terminal" evidence="2">
    <location>
        <begin position="80"/>
        <end position="214"/>
    </location>
</feature>